<evidence type="ECO:0000256" key="11">
    <source>
        <dbReference type="ARBA" id="ARBA00022771"/>
    </source>
</evidence>
<evidence type="ECO:0000256" key="22">
    <source>
        <dbReference type="ARBA" id="ARBA00063699"/>
    </source>
</evidence>
<dbReference type="AlphaFoldDB" id="A0A7J7TWV8"/>
<dbReference type="GO" id="GO:0006397">
    <property type="term" value="P:mRNA processing"/>
    <property type="evidence" value="ECO:0007669"/>
    <property type="project" value="UniProtKB-KW"/>
</dbReference>
<keyword evidence="13" id="KW-0347">Helicase</keyword>
<keyword evidence="18" id="KW-0804">Transcription</keyword>
<dbReference type="Gene3D" id="3.40.50.10810">
    <property type="entry name" value="Tandem AAA-ATPase domain"/>
    <property type="match status" value="1"/>
</dbReference>
<feature type="compositionally biased region" description="Low complexity" evidence="27">
    <location>
        <begin position="327"/>
        <end position="342"/>
    </location>
</feature>
<dbReference type="SUPFAM" id="SSF52540">
    <property type="entry name" value="P-loop containing nucleoside triphosphate hydrolases"/>
    <property type="match status" value="2"/>
</dbReference>
<evidence type="ECO:0000256" key="19">
    <source>
        <dbReference type="ARBA" id="ARBA00023187"/>
    </source>
</evidence>
<evidence type="ECO:0000256" key="25">
    <source>
        <dbReference type="ARBA" id="ARBA00082628"/>
    </source>
</evidence>
<dbReference type="Pfam" id="PF00176">
    <property type="entry name" value="SNF2-rel_dom"/>
    <property type="match status" value="1"/>
</dbReference>
<keyword evidence="11 26" id="KW-0863">Zinc-finger</keyword>
<dbReference type="PROSITE" id="PS51194">
    <property type="entry name" value="HELICASE_CTER"/>
    <property type="match status" value="1"/>
</dbReference>
<dbReference type="FunFam" id="3.40.50.300:FF:001502">
    <property type="entry name" value="Transcription termination factor 2"/>
    <property type="match status" value="1"/>
</dbReference>
<evidence type="ECO:0000256" key="5">
    <source>
        <dbReference type="ARBA" id="ARBA00022490"/>
    </source>
</evidence>
<keyword evidence="32" id="KW-1185">Reference proteome</keyword>
<dbReference type="PROSITE" id="PS00690">
    <property type="entry name" value="DEAH_ATP_HELICASE"/>
    <property type="match status" value="1"/>
</dbReference>
<dbReference type="CDD" id="cd18793">
    <property type="entry name" value="SF2_C_SNF"/>
    <property type="match status" value="1"/>
</dbReference>
<dbReference type="GO" id="GO:0016787">
    <property type="term" value="F:hydrolase activity"/>
    <property type="evidence" value="ECO:0007669"/>
    <property type="project" value="UniProtKB-KW"/>
</dbReference>
<dbReference type="GO" id="GO:0008380">
    <property type="term" value="P:RNA splicing"/>
    <property type="evidence" value="ECO:0007669"/>
    <property type="project" value="UniProtKB-KW"/>
</dbReference>
<feature type="compositionally biased region" description="Basic and acidic residues" evidence="27">
    <location>
        <begin position="142"/>
        <end position="209"/>
    </location>
</feature>
<feature type="domain" description="Helicase ATP-binding" evidence="28">
    <location>
        <begin position="586"/>
        <end position="789"/>
    </location>
</feature>
<evidence type="ECO:0000256" key="23">
    <source>
        <dbReference type="ARBA" id="ARBA00070113"/>
    </source>
</evidence>
<evidence type="ECO:0000256" key="21">
    <source>
        <dbReference type="ARBA" id="ARBA00055750"/>
    </source>
</evidence>
<feature type="compositionally biased region" description="Polar residues" evidence="27">
    <location>
        <begin position="471"/>
        <end position="481"/>
    </location>
</feature>
<keyword evidence="20" id="KW-0539">Nucleus</keyword>
<keyword evidence="12" id="KW-0378">Hydrolase</keyword>
<comment type="subcellular location">
    <subcellularLocation>
        <location evidence="2">Cytoplasm</location>
    </subcellularLocation>
    <subcellularLocation>
        <location evidence="1">Nucleus</location>
    </subcellularLocation>
</comment>
<feature type="compositionally biased region" description="Basic and acidic residues" evidence="27">
    <location>
        <begin position="248"/>
        <end position="263"/>
    </location>
</feature>
<feature type="compositionally biased region" description="Basic and acidic residues" evidence="27">
    <location>
        <begin position="282"/>
        <end position="312"/>
    </location>
</feature>
<evidence type="ECO:0000256" key="3">
    <source>
        <dbReference type="ARBA" id="ARBA00007025"/>
    </source>
</evidence>
<dbReference type="SMART" id="SM00487">
    <property type="entry name" value="DEXDc"/>
    <property type="match status" value="1"/>
</dbReference>
<dbReference type="GO" id="GO:0006281">
    <property type="term" value="P:DNA repair"/>
    <property type="evidence" value="ECO:0007669"/>
    <property type="project" value="TreeGrafter"/>
</dbReference>
<keyword evidence="4" id="KW-0806">Transcription termination</keyword>
<evidence type="ECO:0000256" key="20">
    <source>
        <dbReference type="ARBA" id="ARBA00023242"/>
    </source>
</evidence>
<sequence length="1165" mass="129470">MELVRCPEHGTVCFLKTGVRDGPNKGKSFYVCRADACNFVQATDLPVSHCLLHEGFVVELQGLLPPQGTKEHRLLFRCTRSKAEKKQWCGYIPWQDPNSKEHSVTSKSQHASEPSHYPPIQQRNPFKVLDKNQDPSLWKQHIKGEDVGKMAGKKQREKEDPLLDQKKEQKPESNCWVEKDLSSGQVVKEKSASQEKPRGEKAELQRETKGIAGMHKRYLPEMKSKQCHGNELRKPPAAPQENLNGESHVQKEPEPLREKKTRPLPETVHSQNPINKPPEAGHLSKEQPKSREATDTKAKDDPGTQATRERRLQGPFQAQAEAHPESAPEGPAVQPAAPAAGPSLGERREADASSGEEDDVVFVCSQPRIPSFSDRTSDSQKKESLQRPGQTVPRKMSPASGVSRKVEPSDPASQRASLATQLKQKKSTLASVNIQLLPDKGQKLLKQIQELEETLSALALSPEPGPDEKNSTQVPQQSSVIKTTPAPPHLVPPKPLQPQGQGLQPLGSWGLKAASQAAAGQSIQRYGGPPNQERLHAVWKITSEAIDELHRSLESCPGETAVAEDPAGLKVPLLLHQKQALAWLLWRESQKPQGGILADDMGLGKTLTMIALILTQKDQEKNKEKDKNTTLTWLSKDDSTEFTSHGTLIICPASLVHHWKKEVEKRVSSNKLRVYLYHGPNRDQRAKVLSTYDIVITTYSLLAKEIPTKKEEGLVPGTNLSEEGTSTPLLRIVWARIILDEAHNVKNPRVQTSIAVCKLQARARWAVTGTPIQNNLLDMYSLLKFLRCAPFDEFNLWRSQVDNGTKKGGERLSILTKSLLLRRTKDQLDSTGKPLVVLPQRKFQLHRLKLSEEEETVYSVLFTSSRSALQSYLKRQESGDKQSGRSPDNPFSRVAQEFGSSGPGRSVATDSQRSSTVHILSQLLRLRQCCCHLSLLKSVLDPTELKSEGLLLSLEDQLSALTLSELQNSEPSATVSLNGESFKVELFEDMRESTKVSALLAELEAIRRSPGSQKSVIVSQWTSMLKVIALHLRRHKLTYATIDGSVNPKQRMDLVEAFNNSRGPEVMLISLLAGGVGLNLIGGNHLFLLDMHWNPSLEDQACDRIYRVGQQKDVVIHRFVCEETVEEKILQLQEKKKDLAKQVLSGSGESVTKLTLADLKVLFGI</sequence>
<evidence type="ECO:0000313" key="31">
    <source>
        <dbReference type="EMBL" id="KAF6305055.1"/>
    </source>
</evidence>
<organism evidence="31 32">
    <name type="scientific">Pipistrellus kuhlii</name>
    <name type="common">Kuhl's pipistrelle</name>
    <dbReference type="NCBI Taxonomy" id="59472"/>
    <lineage>
        <taxon>Eukaryota</taxon>
        <taxon>Metazoa</taxon>
        <taxon>Chordata</taxon>
        <taxon>Craniata</taxon>
        <taxon>Vertebrata</taxon>
        <taxon>Euteleostomi</taxon>
        <taxon>Mammalia</taxon>
        <taxon>Eutheria</taxon>
        <taxon>Laurasiatheria</taxon>
        <taxon>Chiroptera</taxon>
        <taxon>Yangochiroptera</taxon>
        <taxon>Vespertilionidae</taxon>
        <taxon>Pipistrellus</taxon>
    </lineage>
</organism>
<dbReference type="EMBL" id="JACAGB010000024">
    <property type="protein sequence ID" value="KAF6305055.1"/>
    <property type="molecule type" value="Genomic_DNA"/>
</dbReference>
<feature type="domain" description="Helicase C-terminal" evidence="29">
    <location>
        <begin position="995"/>
        <end position="1160"/>
    </location>
</feature>
<evidence type="ECO:0000256" key="10">
    <source>
        <dbReference type="ARBA" id="ARBA00022741"/>
    </source>
</evidence>
<proteinExistence type="inferred from homology"/>
<evidence type="ECO:0000256" key="8">
    <source>
        <dbReference type="ARBA" id="ARBA00022723"/>
    </source>
</evidence>
<evidence type="ECO:0000256" key="24">
    <source>
        <dbReference type="ARBA" id="ARBA00079067"/>
    </source>
</evidence>
<dbReference type="PROSITE" id="PS51192">
    <property type="entry name" value="HELICASE_ATP_BIND_1"/>
    <property type="match status" value="1"/>
</dbReference>
<evidence type="ECO:0000256" key="7">
    <source>
        <dbReference type="ARBA" id="ARBA00022664"/>
    </source>
</evidence>
<keyword evidence="10" id="KW-0547">Nucleotide-binding</keyword>
<comment type="subunit">
    <text evidence="22">Interacts with CDC5L. Part of the spliceosome.</text>
</comment>
<dbReference type="GO" id="GO:0006353">
    <property type="term" value="P:DNA-templated transcription termination"/>
    <property type="evidence" value="ECO:0007669"/>
    <property type="project" value="UniProtKB-KW"/>
</dbReference>
<keyword evidence="5" id="KW-0963">Cytoplasm</keyword>
<dbReference type="InterPro" id="IPR010666">
    <property type="entry name" value="Znf_GRF"/>
</dbReference>
<feature type="compositionally biased region" description="Basic and acidic residues" evidence="27">
    <location>
        <begin position="874"/>
        <end position="883"/>
    </location>
</feature>
<evidence type="ECO:0000256" key="12">
    <source>
        <dbReference type="ARBA" id="ARBA00022801"/>
    </source>
</evidence>
<keyword evidence="8" id="KW-0479">Metal-binding</keyword>
<dbReference type="PROSITE" id="PS51999">
    <property type="entry name" value="ZF_GRF"/>
    <property type="match status" value="1"/>
</dbReference>
<dbReference type="PANTHER" id="PTHR45626:SF50">
    <property type="entry name" value="TRANSCRIPTION TERMINATION FACTOR 2"/>
    <property type="match status" value="1"/>
</dbReference>
<evidence type="ECO:0000259" key="30">
    <source>
        <dbReference type="PROSITE" id="PS51999"/>
    </source>
</evidence>
<keyword evidence="9" id="KW-0747">Spliceosome</keyword>
<keyword evidence="14" id="KW-0862">Zinc</keyword>
<evidence type="ECO:0000256" key="9">
    <source>
        <dbReference type="ARBA" id="ARBA00022728"/>
    </source>
</evidence>
<evidence type="ECO:0000256" key="4">
    <source>
        <dbReference type="ARBA" id="ARBA00022472"/>
    </source>
</evidence>
<dbReference type="GO" id="GO:0008094">
    <property type="term" value="F:ATP-dependent activity, acting on DNA"/>
    <property type="evidence" value="ECO:0007669"/>
    <property type="project" value="UniProtKB-ARBA"/>
</dbReference>
<dbReference type="InterPro" id="IPR000330">
    <property type="entry name" value="SNF2_N"/>
</dbReference>
<dbReference type="SMART" id="SM00490">
    <property type="entry name" value="HELICc"/>
    <property type="match status" value="1"/>
</dbReference>
<evidence type="ECO:0000259" key="29">
    <source>
        <dbReference type="PROSITE" id="PS51194"/>
    </source>
</evidence>
<dbReference type="PANTHER" id="PTHR45626">
    <property type="entry name" value="TRANSCRIPTION TERMINATION FACTOR 2-RELATED"/>
    <property type="match status" value="1"/>
</dbReference>
<evidence type="ECO:0000256" key="2">
    <source>
        <dbReference type="ARBA" id="ARBA00004496"/>
    </source>
</evidence>
<evidence type="ECO:0000259" key="28">
    <source>
        <dbReference type="PROSITE" id="PS51192"/>
    </source>
</evidence>
<accession>A0A7J7TWV8</accession>
<evidence type="ECO:0000256" key="1">
    <source>
        <dbReference type="ARBA" id="ARBA00004123"/>
    </source>
</evidence>
<keyword evidence="17" id="KW-0238">DNA-binding</keyword>
<dbReference type="Pfam" id="PF06839">
    <property type="entry name" value="Zn_ribbon_GRF"/>
    <property type="match status" value="1"/>
</dbReference>
<feature type="domain" description="GRF-type" evidence="30">
    <location>
        <begin position="6"/>
        <end position="46"/>
    </location>
</feature>
<dbReference type="InterPro" id="IPR027417">
    <property type="entry name" value="P-loop_NTPase"/>
</dbReference>
<dbReference type="GO" id="GO:0004386">
    <property type="term" value="F:helicase activity"/>
    <property type="evidence" value="ECO:0007669"/>
    <property type="project" value="UniProtKB-KW"/>
</dbReference>
<evidence type="ECO:0000256" key="14">
    <source>
        <dbReference type="ARBA" id="ARBA00022833"/>
    </source>
</evidence>
<evidence type="ECO:0000256" key="13">
    <source>
        <dbReference type="ARBA" id="ARBA00022806"/>
    </source>
</evidence>
<feature type="compositionally biased region" description="Polar residues" evidence="27">
    <location>
        <begin position="411"/>
        <end position="434"/>
    </location>
</feature>
<evidence type="ECO:0000256" key="15">
    <source>
        <dbReference type="ARBA" id="ARBA00022840"/>
    </source>
</evidence>
<evidence type="ECO:0000256" key="6">
    <source>
        <dbReference type="ARBA" id="ARBA00022553"/>
    </source>
</evidence>
<evidence type="ECO:0000256" key="17">
    <source>
        <dbReference type="ARBA" id="ARBA00023125"/>
    </source>
</evidence>
<keyword evidence="6" id="KW-0597">Phosphoprotein</keyword>
<feature type="compositionally biased region" description="Basic and acidic residues" evidence="27">
    <location>
        <begin position="375"/>
        <end position="385"/>
    </location>
</feature>
<evidence type="ECO:0000313" key="32">
    <source>
        <dbReference type="Proteomes" id="UP000558488"/>
    </source>
</evidence>
<feature type="region of interest" description="Disordered" evidence="27">
    <location>
        <begin position="873"/>
        <end position="911"/>
    </location>
</feature>
<keyword evidence="16" id="KW-0805">Transcription regulation</keyword>
<gene>
    <name evidence="31" type="ORF">mPipKuh1_018232</name>
</gene>
<dbReference type="InterPro" id="IPR014001">
    <property type="entry name" value="Helicase_ATP-bd"/>
</dbReference>
<name>A0A7J7TWV8_PIPKU</name>
<dbReference type="GO" id="GO:0005737">
    <property type="term" value="C:cytoplasm"/>
    <property type="evidence" value="ECO:0007669"/>
    <property type="project" value="UniProtKB-SubCell"/>
</dbReference>
<feature type="region of interest" description="Disordered" evidence="27">
    <location>
        <begin position="460"/>
        <end position="485"/>
    </location>
</feature>
<dbReference type="Proteomes" id="UP000558488">
    <property type="component" value="Unassembled WGS sequence"/>
</dbReference>
<evidence type="ECO:0000256" key="16">
    <source>
        <dbReference type="ARBA" id="ARBA00023015"/>
    </source>
</evidence>
<evidence type="ECO:0000256" key="27">
    <source>
        <dbReference type="SAM" id="MobiDB-lite"/>
    </source>
</evidence>
<feature type="region of interest" description="Disordered" evidence="27">
    <location>
        <begin position="98"/>
        <end position="435"/>
    </location>
</feature>
<comment type="caution">
    <text evidence="31">The sequence shown here is derived from an EMBL/GenBank/DDBJ whole genome shotgun (WGS) entry which is preliminary data.</text>
</comment>
<evidence type="ECO:0000256" key="18">
    <source>
        <dbReference type="ARBA" id="ARBA00023163"/>
    </source>
</evidence>
<keyword evidence="19" id="KW-0508">mRNA splicing</keyword>
<dbReference type="FunFam" id="3.40.50.10810:FF:000043">
    <property type="entry name" value="Transcription termination factor 2"/>
    <property type="match status" value="1"/>
</dbReference>
<dbReference type="InterPro" id="IPR049730">
    <property type="entry name" value="SNF2/RAD54-like_C"/>
</dbReference>
<dbReference type="GO" id="GO:0003677">
    <property type="term" value="F:DNA binding"/>
    <property type="evidence" value="ECO:0007669"/>
    <property type="project" value="UniProtKB-KW"/>
</dbReference>
<comment type="similarity">
    <text evidence="3">Belongs to the SNF2/RAD54 helicase family.</text>
</comment>
<reference evidence="31 32" key="1">
    <citation type="journal article" date="2020" name="Nature">
        <title>Six reference-quality genomes reveal evolution of bat adaptations.</title>
        <authorList>
            <person name="Jebb D."/>
            <person name="Huang Z."/>
            <person name="Pippel M."/>
            <person name="Hughes G.M."/>
            <person name="Lavrichenko K."/>
            <person name="Devanna P."/>
            <person name="Winkler S."/>
            <person name="Jermiin L.S."/>
            <person name="Skirmuntt E.C."/>
            <person name="Katzourakis A."/>
            <person name="Burkitt-Gray L."/>
            <person name="Ray D.A."/>
            <person name="Sullivan K.A.M."/>
            <person name="Roscito J.G."/>
            <person name="Kirilenko B.M."/>
            <person name="Davalos L.M."/>
            <person name="Corthals A.P."/>
            <person name="Power M.L."/>
            <person name="Jones G."/>
            <person name="Ransome R.D."/>
            <person name="Dechmann D.K.N."/>
            <person name="Locatelli A.G."/>
            <person name="Puechmaille S.J."/>
            <person name="Fedrigo O."/>
            <person name="Jarvis E.D."/>
            <person name="Hiller M."/>
            <person name="Vernes S.C."/>
            <person name="Myers E.W."/>
            <person name="Teeling E.C."/>
        </authorList>
    </citation>
    <scope>NUCLEOTIDE SEQUENCE [LARGE SCALE GENOMIC DNA]</scope>
    <source>
        <strain evidence="31">MPipKuh1</strain>
        <tissue evidence="31">Flight muscle</tissue>
    </source>
</reference>
<dbReference type="InterPro" id="IPR050628">
    <property type="entry name" value="SNF2_RAD54_helicase_TF"/>
</dbReference>
<dbReference type="InterPro" id="IPR001650">
    <property type="entry name" value="Helicase_C-like"/>
</dbReference>
<evidence type="ECO:0000256" key="26">
    <source>
        <dbReference type="PROSITE-ProRule" id="PRU01343"/>
    </source>
</evidence>
<keyword evidence="15" id="KW-0067">ATP-binding</keyword>
<dbReference type="Gene3D" id="3.40.50.300">
    <property type="entry name" value="P-loop containing nucleotide triphosphate hydrolases"/>
    <property type="match status" value="1"/>
</dbReference>
<dbReference type="GO" id="GO:0005681">
    <property type="term" value="C:spliceosomal complex"/>
    <property type="evidence" value="ECO:0007669"/>
    <property type="project" value="UniProtKB-KW"/>
</dbReference>
<dbReference type="CDD" id="cd18072">
    <property type="entry name" value="DEXHc_TTF2"/>
    <property type="match status" value="1"/>
</dbReference>
<dbReference type="GO" id="GO:0005524">
    <property type="term" value="F:ATP binding"/>
    <property type="evidence" value="ECO:0007669"/>
    <property type="project" value="UniProtKB-KW"/>
</dbReference>
<dbReference type="Pfam" id="PF00271">
    <property type="entry name" value="Helicase_C"/>
    <property type="match status" value="1"/>
</dbReference>
<dbReference type="InterPro" id="IPR038718">
    <property type="entry name" value="SNF2-like_sf"/>
</dbReference>
<keyword evidence="7" id="KW-0507">mRNA processing</keyword>
<dbReference type="InterPro" id="IPR002464">
    <property type="entry name" value="DNA/RNA_helicase_DEAH_CS"/>
</dbReference>
<protein>
    <recommendedName>
        <fullName evidence="23">Transcription termination factor 2</fullName>
    </recommendedName>
    <alternativeName>
        <fullName evidence="25">RNA polymerase II termination factor</fullName>
    </alternativeName>
    <alternativeName>
        <fullName evidence="24">Transcription release factor 2</fullName>
    </alternativeName>
</protein>
<feature type="compositionally biased region" description="Basic and acidic residues" evidence="27">
    <location>
        <begin position="218"/>
        <end position="234"/>
    </location>
</feature>
<dbReference type="GO" id="GO:0008270">
    <property type="term" value="F:zinc ion binding"/>
    <property type="evidence" value="ECO:0007669"/>
    <property type="project" value="UniProtKB-KW"/>
</dbReference>
<comment type="function">
    <text evidence="21">DsDNA-dependent ATPase which acts as a transcription termination factor by coupling ATP hydrolysis with removal of RNA polymerase II from the DNA template. May contribute to mitotic transcription repression. May also be involved in pre-mRNA splicing.</text>
</comment>